<name>A0A3Q0IT08_DIACI</name>
<dbReference type="PRINTS" id="PR01011">
    <property type="entry name" value="GLUTPROXDASE"/>
</dbReference>
<dbReference type="SUPFAM" id="SSF52833">
    <property type="entry name" value="Thioredoxin-like"/>
    <property type="match status" value="1"/>
</dbReference>
<feature type="signal peptide" evidence="6">
    <location>
        <begin position="1"/>
        <end position="27"/>
    </location>
</feature>
<dbReference type="PANTHER" id="PTHR11592:SF81">
    <property type="entry name" value="GLUTATHIONE PEROXIDASE"/>
    <property type="match status" value="1"/>
</dbReference>
<dbReference type="InterPro" id="IPR029760">
    <property type="entry name" value="GPX_CS"/>
</dbReference>
<keyword evidence="3 4" id="KW-0560">Oxidoreductase</keyword>
<evidence type="ECO:0000313" key="7">
    <source>
        <dbReference type="Proteomes" id="UP000079169"/>
    </source>
</evidence>
<reference evidence="8" key="1">
    <citation type="submission" date="2025-08" db="UniProtKB">
        <authorList>
            <consortium name="RefSeq"/>
        </authorList>
    </citation>
    <scope>IDENTIFICATION</scope>
</reference>
<evidence type="ECO:0000256" key="4">
    <source>
        <dbReference type="RuleBase" id="RU000499"/>
    </source>
</evidence>
<dbReference type="PROSITE" id="PS51355">
    <property type="entry name" value="GLUTATHIONE_PEROXID_3"/>
    <property type="match status" value="1"/>
</dbReference>
<dbReference type="Gene3D" id="3.40.30.10">
    <property type="entry name" value="Glutaredoxin"/>
    <property type="match status" value="1"/>
</dbReference>
<evidence type="ECO:0000256" key="3">
    <source>
        <dbReference type="ARBA" id="ARBA00023002"/>
    </source>
</evidence>
<dbReference type="GO" id="GO:0006979">
    <property type="term" value="P:response to oxidative stress"/>
    <property type="evidence" value="ECO:0007669"/>
    <property type="project" value="InterPro"/>
</dbReference>
<keyword evidence="6" id="KW-0732">Signal</keyword>
<dbReference type="STRING" id="121845.A0A3Q0IT08"/>
<feature type="compositionally biased region" description="Polar residues" evidence="5">
    <location>
        <begin position="170"/>
        <end position="180"/>
    </location>
</feature>
<feature type="chain" id="PRO_5018184474" description="Glutathione peroxidase" evidence="6">
    <location>
        <begin position="28"/>
        <end position="396"/>
    </location>
</feature>
<dbReference type="RefSeq" id="XP_026679407.1">
    <property type="nucleotide sequence ID" value="XM_026823606.1"/>
</dbReference>
<proteinExistence type="inferred from homology"/>
<accession>A0A3Q0IT08</accession>
<dbReference type="GO" id="GO:0004602">
    <property type="term" value="F:glutathione peroxidase activity"/>
    <property type="evidence" value="ECO:0007669"/>
    <property type="project" value="TreeGrafter"/>
</dbReference>
<comment type="similarity">
    <text evidence="1 4">Belongs to the glutathione peroxidase family.</text>
</comment>
<keyword evidence="2 4" id="KW-0575">Peroxidase</keyword>
<evidence type="ECO:0000256" key="6">
    <source>
        <dbReference type="SAM" id="SignalP"/>
    </source>
</evidence>
<dbReference type="Pfam" id="PF00255">
    <property type="entry name" value="GSHPx"/>
    <property type="match status" value="1"/>
</dbReference>
<dbReference type="InterPro" id="IPR036249">
    <property type="entry name" value="Thioredoxin-like_sf"/>
</dbReference>
<dbReference type="Proteomes" id="UP000079169">
    <property type="component" value="Unplaced"/>
</dbReference>
<dbReference type="GeneID" id="103509202"/>
<dbReference type="PANTHER" id="PTHR11592">
    <property type="entry name" value="GLUTATHIONE PEROXIDASE"/>
    <property type="match status" value="1"/>
</dbReference>
<feature type="region of interest" description="Disordered" evidence="5">
    <location>
        <begin position="163"/>
        <end position="205"/>
    </location>
</feature>
<gene>
    <name evidence="8" type="primary">LOC103509202</name>
</gene>
<feature type="region of interest" description="Disordered" evidence="5">
    <location>
        <begin position="80"/>
        <end position="100"/>
    </location>
</feature>
<dbReference type="PaxDb" id="121845-A0A3Q0IT08"/>
<dbReference type="InterPro" id="IPR000889">
    <property type="entry name" value="Glutathione_peroxidase"/>
</dbReference>
<sequence>MSSNRSRVNLQTVVWMVVCLMVTKCQCMDPNQRSRASRSSGTGASLHRPRAYTCPRYSPYTPLRPANNYCESLTSLTSRHTSGGVGTPRHTSAGLGTPPVRFGTSRHLGFPSRDSCGFGASSGVSGGSLYVHSSPMCPSCSAATCFSNAERVGSRRVSRMERFGGPCGGRSQSTSASPENSGIGGPDRIDGSRLRGPSHRSVGTDHIVVPSRLPSANVVDPISGRGYKLRRYKGKVLLIVVTATFHAHSPQLIPLNTLQEKYEGGLKILAFPCNQFRVTENGSNYTEIINIMYYVRPGKGFVPKFDVFGPGPVNGASEAPLFTYLKDTCPPTRIGFTEPLTDLKYEPLRNSDVREPYEKFLVGARGYPVARYDASVEPSELEPDIVEELMKREERE</sequence>
<evidence type="ECO:0000256" key="1">
    <source>
        <dbReference type="ARBA" id="ARBA00006926"/>
    </source>
</evidence>
<organism evidence="7 8">
    <name type="scientific">Diaphorina citri</name>
    <name type="common">Asian citrus psyllid</name>
    <dbReference type="NCBI Taxonomy" id="121845"/>
    <lineage>
        <taxon>Eukaryota</taxon>
        <taxon>Metazoa</taxon>
        <taxon>Ecdysozoa</taxon>
        <taxon>Arthropoda</taxon>
        <taxon>Hexapoda</taxon>
        <taxon>Insecta</taxon>
        <taxon>Pterygota</taxon>
        <taxon>Neoptera</taxon>
        <taxon>Paraneoptera</taxon>
        <taxon>Hemiptera</taxon>
        <taxon>Sternorrhyncha</taxon>
        <taxon>Psylloidea</taxon>
        <taxon>Psyllidae</taxon>
        <taxon>Diaphorininae</taxon>
        <taxon>Diaphorina</taxon>
    </lineage>
</organism>
<protein>
    <recommendedName>
        <fullName evidence="4">Glutathione peroxidase</fullName>
    </recommendedName>
</protein>
<evidence type="ECO:0000256" key="5">
    <source>
        <dbReference type="SAM" id="MobiDB-lite"/>
    </source>
</evidence>
<dbReference type="AlphaFoldDB" id="A0A3Q0IT08"/>
<dbReference type="PROSITE" id="PS00763">
    <property type="entry name" value="GLUTATHIONE_PEROXID_2"/>
    <property type="match status" value="1"/>
</dbReference>
<dbReference type="KEGG" id="dci:103509202"/>
<evidence type="ECO:0000256" key="2">
    <source>
        <dbReference type="ARBA" id="ARBA00022559"/>
    </source>
</evidence>
<keyword evidence="7" id="KW-1185">Reference proteome</keyword>
<evidence type="ECO:0000313" key="8">
    <source>
        <dbReference type="RefSeq" id="XP_026679407.1"/>
    </source>
</evidence>